<reference evidence="1 2" key="1">
    <citation type="submission" date="2022-03" db="EMBL/GenBank/DDBJ databases">
        <authorList>
            <person name="Friedrich I."/>
            <person name="Schneider D."/>
            <person name="Poehlein A."/>
            <person name="Hertel R."/>
            <person name="Daniel R."/>
        </authorList>
    </citation>
    <scope>NUCLEOTIDE SEQUENCE [LARGE SCALE GENOMIC DNA]</scope>
</reference>
<proteinExistence type="predicted"/>
<dbReference type="EMBL" id="ON087563">
    <property type="protein sequence ID" value="UPU16039.1"/>
    <property type="molecule type" value="Genomic_DNA"/>
</dbReference>
<sequence length="92" mass="10606">MHYKLMSAVDRRDGVTALWLLRRPAGVPEFQECAYLGDTPRPKDIGRHVSQIKRTTFANSEFYVFENMRAWAVHAVQPSPGARLVDEWEVMT</sequence>
<protein>
    <submittedName>
        <fullName evidence="1">Uncharacterized protein</fullName>
    </submittedName>
</protein>
<name>A0AAE9HDG4_9CAUD</name>
<gene>
    <name evidence="1" type="ORF">OTAKU_00500</name>
</gene>
<keyword evidence="2" id="KW-1185">Reference proteome</keyword>
<dbReference type="Proteomes" id="UP000830955">
    <property type="component" value="Segment"/>
</dbReference>
<evidence type="ECO:0000313" key="1">
    <source>
        <dbReference type="EMBL" id="UPU16039.1"/>
    </source>
</evidence>
<evidence type="ECO:0000313" key="2">
    <source>
        <dbReference type="Proteomes" id="UP000830955"/>
    </source>
</evidence>
<organism evidence="1 2">
    <name type="scientific">Serratia phage vB_SmaM-Otaku</name>
    <dbReference type="NCBI Taxonomy" id="2932867"/>
    <lineage>
        <taxon>Viruses</taxon>
        <taxon>Duplodnaviria</taxon>
        <taxon>Heunggongvirae</taxon>
        <taxon>Uroviricota</taxon>
        <taxon>Caudoviricetes</taxon>
        <taxon>Sarkviridae</taxon>
        <taxon>Otakuvirus</taxon>
        <taxon>Otakuvirus otaku</taxon>
    </lineage>
</organism>
<accession>A0AAE9HDG4</accession>